<dbReference type="InterPro" id="IPR009061">
    <property type="entry name" value="DNA-bd_dom_put_sf"/>
</dbReference>
<keyword evidence="1" id="KW-0678">Repressor</keyword>
<dbReference type="SUPFAM" id="SSF46955">
    <property type="entry name" value="Putative DNA-binding domain"/>
    <property type="match status" value="1"/>
</dbReference>
<evidence type="ECO:0000259" key="5">
    <source>
        <dbReference type="PROSITE" id="PS50937"/>
    </source>
</evidence>
<keyword evidence="2" id="KW-0805">Transcription regulation</keyword>
<dbReference type="RefSeq" id="WP_209944474.1">
    <property type="nucleotide sequence ID" value="NZ_JAFICZ010000001.1"/>
</dbReference>
<keyword evidence="3 6" id="KW-0238">DNA-binding</keyword>
<dbReference type="GO" id="GO:0003677">
    <property type="term" value="F:DNA binding"/>
    <property type="evidence" value="ECO:0007669"/>
    <property type="project" value="UniProtKB-KW"/>
</dbReference>
<proteinExistence type="predicted"/>
<dbReference type="PROSITE" id="PS00552">
    <property type="entry name" value="HTH_MERR_1"/>
    <property type="match status" value="1"/>
</dbReference>
<evidence type="ECO:0000313" key="7">
    <source>
        <dbReference type="Proteomes" id="UP000673383"/>
    </source>
</evidence>
<dbReference type="GO" id="GO:0003700">
    <property type="term" value="F:DNA-binding transcription factor activity"/>
    <property type="evidence" value="ECO:0007669"/>
    <property type="project" value="InterPro"/>
</dbReference>
<dbReference type="PROSITE" id="PS50937">
    <property type="entry name" value="HTH_MERR_2"/>
    <property type="match status" value="1"/>
</dbReference>
<protein>
    <submittedName>
        <fullName evidence="6">DNA-binding transcriptional MerR regulator</fullName>
    </submittedName>
</protein>
<dbReference type="InterPro" id="IPR047057">
    <property type="entry name" value="MerR_fam"/>
</dbReference>
<dbReference type="AlphaFoldDB" id="A0A8I1YAJ0"/>
<evidence type="ECO:0000256" key="2">
    <source>
        <dbReference type="ARBA" id="ARBA00023015"/>
    </source>
</evidence>
<dbReference type="PANTHER" id="PTHR30204:SF69">
    <property type="entry name" value="MERR-FAMILY TRANSCRIPTIONAL REGULATOR"/>
    <property type="match status" value="1"/>
</dbReference>
<accession>A0A8I1YAJ0</accession>
<feature type="domain" description="HTH merR-type" evidence="5">
    <location>
        <begin position="1"/>
        <end position="71"/>
    </location>
</feature>
<evidence type="ECO:0000313" key="6">
    <source>
        <dbReference type="EMBL" id="MBP1296350.1"/>
    </source>
</evidence>
<name>A0A8I1YAJ0_BRAEL</name>
<dbReference type="Pfam" id="PF13411">
    <property type="entry name" value="MerR_1"/>
    <property type="match status" value="1"/>
</dbReference>
<sequence>MVISELAKAAGLSKDGIRHYEEVGLISSSARRAGSRVYRDHDPSALKTIENVRQAQRLGLSLKEIRDLLAVHDSRDFSREETIDFLRARLAIVQKQQSALREVERFICDKLKRYEAGNNCD</sequence>
<gene>
    <name evidence="6" type="ORF">JOH49_006103</name>
</gene>
<keyword evidence="4" id="KW-0804">Transcription</keyword>
<dbReference type="Proteomes" id="UP000673383">
    <property type="component" value="Unassembled WGS sequence"/>
</dbReference>
<dbReference type="EMBL" id="JAFICZ010000001">
    <property type="protein sequence ID" value="MBP1296350.1"/>
    <property type="molecule type" value="Genomic_DNA"/>
</dbReference>
<dbReference type="Gene3D" id="1.10.1660.10">
    <property type="match status" value="1"/>
</dbReference>
<dbReference type="InterPro" id="IPR000551">
    <property type="entry name" value="MerR-type_HTH_dom"/>
</dbReference>
<evidence type="ECO:0000256" key="4">
    <source>
        <dbReference type="ARBA" id="ARBA00023163"/>
    </source>
</evidence>
<reference evidence="6" key="1">
    <citation type="submission" date="2021-02" db="EMBL/GenBank/DDBJ databases">
        <title>Genomic Encyclopedia of Type Strains, Phase IV (KMG-V): Genome sequencing to study the core and pangenomes of soil and plant-associated prokaryotes.</title>
        <authorList>
            <person name="Whitman W."/>
        </authorList>
    </citation>
    <scope>NUCLEOTIDE SEQUENCE</scope>
    <source>
        <strain evidence="6">USDA 406</strain>
    </source>
</reference>
<comment type="caution">
    <text evidence="6">The sequence shown here is derived from an EMBL/GenBank/DDBJ whole genome shotgun (WGS) entry which is preliminary data.</text>
</comment>
<organism evidence="6 7">
    <name type="scientific">Bradyrhizobium elkanii</name>
    <dbReference type="NCBI Taxonomy" id="29448"/>
    <lineage>
        <taxon>Bacteria</taxon>
        <taxon>Pseudomonadati</taxon>
        <taxon>Pseudomonadota</taxon>
        <taxon>Alphaproteobacteria</taxon>
        <taxon>Hyphomicrobiales</taxon>
        <taxon>Nitrobacteraceae</taxon>
        <taxon>Bradyrhizobium</taxon>
    </lineage>
</organism>
<evidence type="ECO:0000256" key="1">
    <source>
        <dbReference type="ARBA" id="ARBA00022491"/>
    </source>
</evidence>
<dbReference type="PANTHER" id="PTHR30204">
    <property type="entry name" value="REDOX-CYCLING DRUG-SENSING TRANSCRIPTIONAL ACTIVATOR SOXR"/>
    <property type="match status" value="1"/>
</dbReference>
<evidence type="ECO:0000256" key="3">
    <source>
        <dbReference type="ARBA" id="ARBA00023125"/>
    </source>
</evidence>
<dbReference type="SMART" id="SM00422">
    <property type="entry name" value="HTH_MERR"/>
    <property type="match status" value="1"/>
</dbReference>